<name>A0A418KVR6_9ACTN</name>
<dbReference type="InterPro" id="IPR007712">
    <property type="entry name" value="RelE/ParE_toxin"/>
</dbReference>
<organism evidence="2 3">
    <name type="scientific">Jiangella rhizosphaerae</name>
    <dbReference type="NCBI Taxonomy" id="2293569"/>
    <lineage>
        <taxon>Bacteria</taxon>
        <taxon>Bacillati</taxon>
        <taxon>Actinomycetota</taxon>
        <taxon>Actinomycetes</taxon>
        <taxon>Jiangellales</taxon>
        <taxon>Jiangellaceae</taxon>
        <taxon>Jiangella</taxon>
    </lineage>
</organism>
<dbReference type="Gene3D" id="3.30.2310.20">
    <property type="entry name" value="RelE-like"/>
    <property type="match status" value="1"/>
</dbReference>
<dbReference type="EMBL" id="QUAL01000045">
    <property type="protein sequence ID" value="RIQ32477.1"/>
    <property type="molecule type" value="Genomic_DNA"/>
</dbReference>
<evidence type="ECO:0000256" key="1">
    <source>
        <dbReference type="ARBA" id="ARBA00022649"/>
    </source>
</evidence>
<accession>A0A418KVR6</accession>
<protein>
    <submittedName>
        <fullName evidence="2">Type II toxin-antitoxin system RelE/ParE family toxin</fullName>
    </submittedName>
</protein>
<dbReference type="AlphaFoldDB" id="A0A418KVR6"/>
<comment type="caution">
    <text evidence="2">The sequence shown here is derived from an EMBL/GenBank/DDBJ whole genome shotgun (WGS) entry which is preliminary data.</text>
</comment>
<dbReference type="Pfam" id="PF05016">
    <property type="entry name" value="ParE_toxin"/>
    <property type="match status" value="1"/>
</dbReference>
<gene>
    <name evidence="2" type="ORF">DY240_05550</name>
</gene>
<evidence type="ECO:0000313" key="2">
    <source>
        <dbReference type="EMBL" id="RIQ32477.1"/>
    </source>
</evidence>
<proteinExistence type="predicted"/>
<evidence type="ECO:0000313" key="3">
    <source>
        <dbReference type="Proteomes" id="UP000284057"/>
    </source>
</evidence>
<keyword evidence="3" id="KW-1185">Reference proteome</keyword>
<dbReference type="InterPro" id="IPR035093">
    <property type="entry name" value="RelE/ParE_toxin_dom_sf"/>
</dbReference>
<keyword evidence="1" id="KW-1277">Toxin-antitoxin system</keyword>
<sequence>MLGRRPRGAAVAPVKIAFRPAAVADLRSALEYYDDAKPGLEDDLIDDVDRLRQRLQTFPRSAPAVAGYDSVRRAMLRRFPYAVFYEFGESVEVLRVVHTARHPEAWRR</sequence>
<dbReference type="Proteomes" id="UP000284057">
    <property type="component" value="Unassembled WGS sequence"/>
</dbReference>
<reference evidence="2 3" key="1">
    <citation type="submission" date="2018-09" db="EMBL/GenBank/DDBJ databases">
        <title>Isolation, diversity and antifungal activity of actinobacteria from wheat.</title>
        <authorList>
            <person name="Han C."/>
        </authorList>
    </citation>
    <scope>NUCLEOTIDE SEQUENCE [LARGE SCALE GENOMIC DNA]</scope>
    <source>
        <strain evidence="2 3">NEAU-YY265</strain>
    </source>
</reference>